<protein>
    <submittedName>
        <fullName evidence="1">Uncharacterized protein</fullName>
    </submittedName>
</protein>
<evidence type="ECO:0000313" key="1">
    <source>
        <dbReference type="EMBL" id="ORV55119.1"/>
    </source>
</evidence>
<dbReference type="EMBL" id="LQOV01000007">
    <property type="protein sequence ID" value="ORV55119.1"/>
    <property type="molecule type" value="Genomic_DNA"/>
</dbReference>
<comment type="caution">
    <text evidence="1">The sequence shown here is derived from an EMBL/GenBank/DDBJ whole genome shotgun (WGS) entry which is preliminary data.</text>
</comment>
<dbReference type="Proteomes" id="UP000193010">
    <property type="component" value="Unassembled WGS sequence"/>
</dbReference>
<sequence length="165" mass="17670">MVTTLPGTETCSGRAPQNAASRDVYRQHYADGLATPLKERLKTYDSALESGDVHGVGQAAGTLGTEIRAYGRMVDIPRLYGCYDQQVLAHLQNAAKEFANALDSLSCATANMCNRKQSEVPSLIAQAAQQERAAVEAFNTYAAQFGGMEIPVPTTGARAWRTSAV</sequence>
<proteinExistence type="predicted"/>
<accession>A0A1X1UEM9</accession>
<name>A0A1X1UEM9_MYCFL</name>
<organism evidence="1 2">
    <name type="scientific">Mycobacterium florentinum</name>
    <dbReference type="NCBI Taxonomy" id="292462"/>
    <lineage>
        <taxon>Bacteria</taxon>
        <taxon>Bacillati</taxon>
        <taxon>Actinomycetota</taxon>
        <taxon>Actinomycetes</taxon>
        <taxon>Mycobacteriales</taxon>
        <taxon>Mycobacteriaceae</taxon>
        <taxon>Mycobacterium</taxon>
        <taxon>Mycobacterium simiae complex</taxon>
    </lineage>
</organism>
<dbReference type="STRING" id="292462.AWC05_14770"/>
<dbReference type="AlphaFoldDB" id="A0A1X1UEM9"/>
<keyword evidence="2" id="KW-1185">Reference proteome</keyword>
<evidence type="ECO:0000313" key="2">
    <source>
        <dbReference type="Proteomes" id="UP000193010"/>
    </source>
</evidence>
<reference evidence="1 2" key="1">
    <citation type="submission" date="2016-01" db="EMBL/GenBank/DDBJ databases">
        <title>The new phylogeny of the genus Mycobacterium.</title>
        <authorList>
            <person name="Tarcisio F."/>
            <person name="Conor M."/>
            <person name="Antonella G."/>
            <person name="Elisabetta G."/>
            <person name="Giulia F.S."/>
            <person name="Sara T."/>
            <person name="Anna F."/>
            <person name="Clotilde B."/>
            <person name="Roberto B."/>
            <person name="Veronica D.S."/>
            <person name="Fabio R."/>
            <person name="Monica P."/>
            <person name="Olivier J."/>
            <person name="Enrico T."/>
            <person name="Nicola S."/>
        </authorList>
    </citation>
    <scope>NUCLEOTIDE SEQUENCE [LARGE SCALE GENOMIC DNA]</scope>
    <source>
        <strain evidence="1 2">DSM 44852</strain>
    </source>
</reference>
<gene>
    <name evidence="1" type="ORF">AWC05_14770</name>
</gene>